<dbReference type="Pfam" id="PF19865">
    <property type="entry name" value="DUF6338"/>
    <property type="match status" value="1"/>
</dbReference>
<sequence>MPTDLAGVAFYLLLIIPGVAFSISRERHRPKVKRSAFRETATAVFVSAAIFAIFALVVAVLSMVNGSIRAEVTGFLLDPGSYTRTHFDWFVITSTSALTVAAVAGWLAGGKRAHELTFGRWQDDPDRESWGYVFNRFPDALNFAGVQLKDGTWIEGYVDTYGNVGEEGEPKALTLLGDISVRPPGGELQQFAAETIVLKDADISYLSVSYVSDQETDADPVAQEPRGRSRVAIGAVMIVLFILGYVVGARPTGG</sequence>
<evidence type="ECO:0000256" key="1">
    <source>
        <dbReference type="SAM" id="Phobius"/>
    </source>
</evidence>
<evidence type="ECO:0000313" key="3">
    <source>
        <dbReference type="Proteomes" id="UP000274841"/>
    </source>
</evidence>
<dbReference type="Proteomes" id="UP000274841">
    <property type="component" value="Chromosome"/>
</dbReference>
<keyword evidence="1" id="KW-1133">Transmembrane helix</keyword>
<dbReference type="InterPro" id="IPR045919">
    <property type="entry name" value="DUF6338"/>
</dbReference>
<feature type="transmembrane region" description="Helical" evidence="1">
    <location>
        <begin position="231"/>
        <end position="248"/>
    </location>
</feature>
<feature type="transmembrane region" description="Helical" evidence="1">
    <location>
        <begin position="6"/>
        <end position="23"/>
    </location>
</feature>
<feature type="transmembrane region" description="Helical" evidence="1">
    <location>
        <begin position="87"/>
        <end position="108"/>
    </location>
</feature>
<dbReference type="EMBL" id="CP031422">
    <property type="protein sequence ID" value="AZS39468.1"/>
    <property type="molecule type" value="Genomic_DNA"/>
</dbReference>
<organism evidence="2 3">
    <name type="scientific">Microbacterium oxydans</name>
    <dbReference type="NCBI Taxonomy" id="82380"/>
    <lineage>
        <taxon>Bacteria</taxon>
        <taxon>Bacillati</taxon>
        <taxon>Actinomycetota</taxon>
        <taxon>Actinomycetes</taxon>
        <taxon>Micrococcales</taxon>
        <taxon>Microbacteriaceae</taxon>
        <taxon>Microbacterium</taxon>
    </lineage>
</organism>
<feature type="transmembrane region" description="Helical" evidence="1">
    <location>
        <begin position="44"/>
        <end position="67"/>
    </location>
</feature>
<dbReference type="RefSeq" id="WP_127011798.1">
    <property type="nucleotide sequence ID" value="NZ_CP031422.1"/>
</dbReference>
<name>A0A3Q9J227_9MICO</name>
<gene>
    <name evidence="2" type="ORF">CVS54_00776</name>
</gene>
<reference evidence="2 3" key="1">
    <citation type="submission" date="2018-08" db="EMBL/GenBank/DDBJ databases">
        <title>Microbacterium oxydans strain HG3.</title>
        <authorList>
            <person name="ORTET P."/>
        </authorList>
    </citation>
    <scope>NUCLEOTIDE SEQUENCE [LARGE SCALE GENOMIC DNA]</scope>
    <source>
        <strain evidence="2 3">HG3</strain>
    </source>
</reference>
<accession>A0A3Q9J227</accession>
<keyword evidence="1" id="KW-0812">Transmembrane</keyword>
<dbReference type="KEGG" id="moy:CVS54_00776"/>
<protein>
    <submittedName>
        <fullName evidence="2">Uncharacterized protein</fullName>
    </submittedName>
</protein>
<dbReference type="AlphaFoldDB" id="A0A3Q9J227"/>
<keyword evidence="1" id="KW-0472">Membrane</keyword>
<evidence type="ECO:0000313" key="2">
    <source>
        <dbReference type="EMBL" id="AZS39468.1"/>
    </source>
</evidence>
<proteinExistence type="predicted"/>